<reference evidence="3" key="1">
    <citation type="submission" date="2018-02" db="EMBL/GenBank/DDBJ databases">
        <authorList>
            <person name="Clavel T."/>
            <person name="Strowig T."/>
        </authorList>
    </citation>
    <scope>NUCLEOTIDE SEQUENCE [LARGE SCALE GENOMIC DNA]</scope>
    <source>
        <strain evidence="3">DSM 100764</strain>
    </source>
</reference>
<dbReference type="NCBIfam" id="TIGR03071">
    <property type="entry name" value="couple_hipA"/>
    <property type="match status" value="1"/>
</dbReference>
<dbReference type="GeneID" id="93424777"/>
<feature type="domain" description="HipA N-terminal subdomain 1" evidence="1">
    <location>
        <begin position="4"/>
        <end position="103"/>
    </location>
</feature>
<dbReference type="Proteomes" id="UP000244925">
    <property type="component" value="Unassembled WGS sequence"/>
</dbReference>
<evidence type="ECO:0000313" key="2">
    <source>
        <dbReference type="EMBL" id="PWB06642.1"/>
    </source>
</evidence>
<accession>A0A2V1IQ60</accession>
<sequence>MKQLEVYFNDIKAGILSEQNPGTGYSFQYDEEYLKSAMPPISATLPKKVTAYSSEHLFPFFSNMLPEGANRRVICRILKIDENDFFGLLETMADRDFIGAVNVRRIKND</sequence>
<dbReference type="InterPro" id="IPR017508">
    <property type="entry name" value="HipA_N1"/>
</dbReference>
<comment type="caution">
    <text evidence="2">The sequence shown here is derived from an EMBL/GenBank/DDBJ whole genome shotgun (WGS) entry which is preliminary data.</text>
</comment>
<keyword evidence="2" id="KW-0418">Kinase</keyword>
<dbReference type="AlphaFoldDB" id="A0A2V1IQ60"/>
<gene>
    <name evidence="2" type="ORF">C5O25_09595</name>
</gene>
<dbReference type="EMBL" id="PUBV01000021">
    <property type="protein sequence ID" value="PWB06642.1"/>
    <property type="molecule type" value="Genomic_DNA"/>
</dbReference>
<keyword evidence="3" id="KW-1185">Reference proteome</keyword>
<name>A0A2V1IQ60_9BACT</name>
<evidence type="ECO:0000313" key="3">
    <source>
        <dbReference type="Proteomes" id="UP000244925"/>
    </source>
</evidence>
<dbReference type="RefSeq" id="WP_107036526.1">
    <property type="nucleotide sequence ID" value="NZ_CAOOBX010000022.1"/>
</dbReference>
<organism evidence="2 3">
    <name type="scientific">Paramuribaculum intestinale</name>
    <dbReference type="NCBI Taxonomy" id="2094151"/>
    <lineage>
        <taxon>Bacteria</taxon>
        <taxon>Pseudomonadati</taxon>
        <taxon>Bacteroidota</taxon>
        <taxon>Bacteroidia</taxon>
        <taxon>Bacteroidales</taxon>
        <taxon>Muribaculaceae</taxon>
        <taxon>Paramuribaculum</taxon>
    </lineage>
</organism>
<evidence type="ECO:0000259" key="1">
    <source>
        <dbReference type="Pfam" id="PF13657"/>
    </source>
</evidence>
<dbReference type="Pfam" id="PF13657">
    <property type="entry name" value="Couple_hipA"/>
    <property type="match status" value="1"/>
</dbReference>
<proteinExistence type="predicted"/>
<dbReference type="GO" id="GO:0016301">
    <property type="term" value="F:kinase activity"/>
    <property type="evidence" value="ECO:0007669"/>
    <property type="project" value="UniProtKB-KW"/>
</dbReference>
<keyword evidence="2" id="KW-0808">Transferase</keyword>
<protein>
    <submittedName>
        <fullName evidence="2">Phosphatidylinositol kinase</fullName>
    </submittedName>
</protein>